<evidence type="ECO:0000256" key="1">
    <source>
        <dbReference type="ARBA" id="ARBA00004370"/>
    </source>
</evidence>
<evidence type="ECO:0000313" key="11">
    <source>
        <dbReference type="Proteomes" id="UP001274896"/>
    </source>
</evidence>
<feature type="transmembrane region" description="Helical" evidence="8">
    <location>
        <begin position="112"/>
        <end position="135"/>
    </location>
</feature>
<keyword evidence="6" id="KW-0675">Receptor</keyword>
<evidence type="ECO:0000256" key="8">
    <source>
        <dbReference type="SAM" id="Phobius"/>
    </source>
</evidence>
<evidence type="ECO:0000256" key="3">
    <source>
        <dbReference type="ARBA" id="ARBA00022989"/>
    </source>
</evidence>
<keyword evidence="7" id="KW-0807">Transducer</keyword>
<keyword evidence="4" id="KW-0297">G-protein coupled receptor</keyword>
<feature type="domain" description="G-protein coupled receptors family 1 profile" evidence="9">
    <location>
        <begin position="51"/>
        <end position="147"/>
    </location>
</feature>
<dbReference type="GO" id="GO:0019722">
    <property type="term" value="P:calcium-mediated signaling"/>
    <property type="evidence" value="ECO:0007669"/>
    <property type="project" value="TreeGrafter"/>
</dbReference>
<evidence type="ECO:0000259" key="9">
    <source>
        <dbReference type="PROSITE" id="PS50262"/>
    </source>
</evidence>
<keyword evidence="3 8" id="KW-1133">Transmembrane helix</keyword>
<evidence type="ECO:0000313" key="10">
    <source>
        <dbReference type="EMBL" id="KAK3550733.1"/>
    </source>
</evidence>
<evidence type="ECO:0000256" key="5">
    <source>
        <dbReference type="ARBA" id="ARBA00023136"/>
    </source>
</evidence>
<keyword evidence="11" id="KW-1185">Reference proteome</keyword>
<comment type="subcellular location">
    <subcellularLocation>
        <location evidence="1">Membrane</location>
    </subcellularLocation>
</comment>
<organism evidence="10 11">
    <name type="scientific">Hemibagrus guttatus</name>
    <dbReference type="NCBI Taxonomy" id="175788"/>
    <lineage>
        <taxon>Eukaryota</taxon>
        <taxon>Metazoa</taxon>
        <taxon>Chordata</taxon>
        <taxon>Craniata</taxon>
        <taxon>Vertebrata</taxon>
        <taxon>Euteleostomi</taxon>
        <taxon>Actinopterygii</taxon>
        <taxon>Neopterygii</taxon>
        <taxon>Teleostei</taxon>
        <taxon>Ostariophysi</taxon>
        <taxon>Siluriformes</taxon>
        <taxon>Bagridae</taxon>
        <taxon>Hemibagrus</taxon>
    </lineage>
</organism>
<dbReference type="Pfam" id="PF00001">
    <property type="entry name" value="7tm_1"/>
    <property type="match status" value="1"/>
</dbReference>
<feature type="transmembrane region" description="Helical" evidence="8">
    <location>
        <begin position="31"/>
        <end position="60"/>
    </location>
</feature>
<dbReference type="GO" id="GO:0016493">
    <property type="term" value="F:C-C chemokine receptor activity"/>
    <property type="evidence" value="ECO:0007669"/>
    <property type="project" value="TreeGrafter"/>
</dbReference>
<comment type="caution">
    <text evidence="10">The sequence shown here is derived from an EMBL/GenBank/DDBJ whole genome shotgun (WGS) entry which is preliminary data.</text>
</comment>
<dbReference type="EMBL" id="JAUCMX010000003">
    <property type="protein sequence ID" value="KAK3550733.1"/>
    <property type="molecule type" value="Genomic_DNA"/>
</dbReference>
<dbReference type="InterPro" id="IPR000276">
    <property type="entry name" value="GPCR_Rhodpsn"/>
</dbReference>
<feature type="transmembrane region" description="Helical" evidence="8">
    <location>
        <begin position="72"/>
        <end position="92"/>
    </location>
</feature>
<dbReference type="PANTHER" id="PTHR10489">
    <property type="entry name" value="CELL ADHESION MOLECULE"/>
    <property type="match status" value="1"/>
</dbReference>
<evidence type="ECO:0000256" key="7">
    <source>
        <dbReference type="ARBA" id="ARBA00023224"/>
    </source>
</evidence>
<dbReference type="GO" id="GO:0019957">
    <property type="term" value="F:C-C chemokine binding"/>
    <property type="evidence" value="ECO:0007669"/>
    <property type="project" value="TreeGrafter"/>
</dbReference>
<gene>
    <name evidence="10" type="ORF">QTP70_003940</name>
</gene>
<keyword evidence="2 8" id="KW-0812">Transmembrane</keyword>
<dbReference type="PRINTS" id="PR00237">
    <property type="entry name" value="GPCRRHODOPSN"/>
</dbReference>
<evidence type="ECO:0000256" key="4">
    <source>
        <dbReference type="ARBA" id="ARBA00023040"/>
    </source>
</evidence>
<dbReference type="InterPro" id="IPR017452">
    <property type="entry name" value="GPCR_Rhodpsn_7TM"/>
</dbReference>
<dbReference type="Gene3D" id="1.20.1070.10">
    <property type="entry name" value="Rhodopsin 7-helix transmembrane proteins"/>
    <property type="match status" value="1"/>
</dbReference>
<protein>
    <recommendedName>
        <fullName evidence="9">G-protein coupled receptors family 1 profile domain-containing protein</fullName>
    </recommendedName>
</protein>
<dbReference type="PROSITE" id="PS50262">
    <property type="entry name" value="G_PROTEIN_RECEP_F1_2"/>
    <property type="match status" value="1"/>
</dbReference>
<dbReference type="InterPro" id="IPR050119">
    <property type="entry name" value="CCR1-9-like"/>
</dbReference>
<dbReference type="Proteomes" id="UP001274896">
    <property type="component" value="Unassembled WGS sequence"/>
</dbReference>
<dbReference type="GO" id="GO:0006955">
    <property type="term" value="P:immune response"/>
    <property type="evidence" value="ECO:0007669"/>
    <property type="project" value="TreeGrafter"/>
</dbReference>
<dbReference type="AlphaFoldDB" id="A0AAE0RE67"/>
<keyword evidence="5 8" id="KW-0472">Membrane</keyword>
<evidence type="ECO:0000256" key="6">
    <source>
        <dbReference type="ARBA" id="ARBA00023170"/>
    </source>
</evidence>
<name>A0AAE0RE67_9TELE</name>
<dbReference type="GO" id="GO:0007204">
    <property type="term" value="P:positive regulation of cytosolic calcium ion concentration"/>
    <property type="evidence" value="ECO:0007669"/>
    <property type="project" value="TreeGrafter"/>
</dbReference>
<reference evidence="10" key="1">
    <citation type="submission" date="2023-06" db="EMBL/GenBank/DDBJ databases">
        <title>Male Hemibagrus guttatus genome.</title>
        <authorList>
            <person name="Bian C."/>
        </authorList>
    </citation>
    <scope>NUCLEOTIDE SEQUENCE</scope>
    <source>
        <strain evidence="10">Male_cb2023</strain>
        <tissue evidence="10">Muscle</tissue>
    </source>
</reference>
<evidence type="ECO:0000256" key="2">
    <source>
        <dbReference type="ARBA" id="ARBA00022692"/>
    </source>
</evidence>
<dbReference type="GO" id="GO:0009897">
    <property type="term" value="C:external side of plasma membrane"/>
    <property type="evidence" value="ECO:0007669"/>
    <property type="project" value="TreeGrafter"/>
</dbReference>
<sequence>MQLELHGIFEFNDSFDYSDYKYEDDCDTGRFILAIWVPILYSVAMVLGLTGNVLVLVVLWQKRRNWSMTDAFVLHLSIADMLLLLTLPVWAVDSGKGWSFGSGLCKLTGVLFKINFYCSIFLLVCITLNLYISVVHTTQICSRTRPYVVQLICLNCFCPNVIYITQSGLCYSFIEASLNCSNRRGFENHPVLQSYHLSTGSNPFHYAPDHLA</sequence>
<dbReference type="PANTHER" id="PTHR10489:SF671">
    <property type="entry name" value="C-X-C CHEMOKINE RECEPTOR TYPE 3"/>
    <property type="match status" value="1"/>
</dbReference>
<dbReference type="SUPFAM" id="SSF81321">
    <property type="entry name" value="Family A G protein-coupled receptor-like"/>
    <property type="match status" value="1"/>
</dbReference>
<dbReference type="GO" id="GO:0060326">
    <property type="term" value="P:cell chemotaxis"/>
    <property type="evidence" value="ECO:0007669"/>
    <property type="project" value="TreeGrafter"/>
</dbReference>
<accession>A0AAE0RE67</accession>
<proteinExistence type="predicted"/>